<organism evidence="1 2">
    <name type="scientific">Purpureocillium lilacinum</name>
    <name type="common">Paecilomyces lilacinus</name>
    <dbReference type="NCBI Taxonomy" id="33203"/>
    <lineage>
        <taxon>Eukaryota</taxon>
        <taxon>Fungi</taxon>
        <taxon>Dikarya</taxon>
        <taxon>Ascomycota</taxon>
        <taxon>Pezizomycotina</taxon>
        <taxon>Sordariomycetes</taxon>
        <taxon>Hypocreomycetidae</taxon>
        <taxon>Hypocreales</taxon>
        <taxon>Ophiocordycipitaceae</taxon>
        <taxon>Purpureocillium</taxon>
    </lineage>
</organism>
<comment type="caution">
    <text evidence="1">The sequence shown here is derived from an EMBL/GenBank/DDBJ whole genome shotgun (WGS) entry which is preliminary data.</text>
</comment>
<dbReference type="EMBL" id="JBGNUJ010000002">
    <property type="protein sequence ID" value="KAL3964911.1"/>
    <property type="molecule type" value="Genomic_DNA"/>
</dbReference>
<evidence type="ECO:0000313" key="1">
    <source>
        <dbReference type="EMBL" id="KAL3964911.1"/>
    </source>
</evidence>
<accession>A0ACC4E8W8</accession>
<protein>
    <submittedName>
        <fullName evidence="1">Uncharacterized protein</fullName>
    </submittedName>
</protein>
<dbReference type="Proteomes" id="UP001638806">
    <property type="component" value="Unassembled WGS sequence"/>
</dbReference>
<reference evidence="1" key="1">
    <citation type="submission" date="2024-12" db="EMBL/GenBank/DDBJ databases">
        <title>Comparative genomics and development of molecular markers within Purpureocillium lilacinum and among Purpureocillium species.</title>
        <authorList>
            <person name="Yeh Z.-Y."/>
            <person name="Ni N.-T."/>
            <person name="Lo P.-H."/>
            <person name="Mushyakhwo K."/>
            <person name="Lin C.-F."/>
            <person name="Nai Y.-S."/>
        </authorList>
    </citation>
    <scope>NUCLEOTIDE SEQUENCE</scope>
    <source>
        <strain evidence="1">NCHU-NPUST-175</strain>
    </source>
</reference>
<keyword evidence="2" id="KW-1185">Reference proteome</keyword>
<evidence type="ECO:0000313" key="2">
    <source>
        <dbReference type="Proteomes" id="UP001638806"/>
    </source>
</evidence>
<gene>
    <name evidence="1" type="ORF">ACCO45_001915</name>
</gene>
<sequence>MGRFTENHIREGKEPRLSIGVAHPSPVIGKDASPTPSTALVDEPEEPRGRSRTRILRSTPSEEHLRSQYSYELPIAADQHRRKRTVGRIDPPAAIVELQKRLASKASSIDGIIAAASSANIFPSEAEPKQPLCESPSSPRRVRFAVDTKDTQCHKDGTTTIEPEVIVPGHSQEKSGTEHLEETMELFDADESTSELSSLPDSPYSPGRSGTEHFKEAKHPFEWPSDTSSSPSPSESSEEQFTWNRSWKMQTLHEPGTWLCGHCERYLNRDDDKLAVQQFELSLVYPFVRKIGCPIRQRICQQCRQHSFCHLFEHSRELKGVLAEEA</sequence>
<name>A0ACC4E8W8_PURLI</name>
<proteinExistence type="predicted"/>